<protein>
    <submittedName>
        <fullName evidence="1">Uncharacterized protein</fullName>
    </submittedName>
</protein>
<evidence type="ECO:0000313" key="1">
    <source>
        <dbReference type="EMBL" id="CAB4031914.1"/>
    </source>
</evidence>
<comment type="caution">
    <text evidence="1">The sequence shown here is derived from an EMBL/GenBank/DDBJ whole genome shotgun (WGS) entry which is preliminary data.</text>
</comment>
<evidence type="ECO:0000313" key="2">
    <source>
        <dbReference type="Proteomes" id="UP001152795"/>
    </source>
</evidence>
<proteinExistence type="predicted"/>
<accession>A0A7D9JM50</accession>
<keyword evidence="2" id="KW-1185">Reference proteome</keyword>
<dbReference type="EMBL" id="CACRXK020017984">
    <property type="protein sequence ID" value="CAB4031914.1"/>
    <property type="molecule type" value="Genomic_DNA"/>
</dbReference>
<name>A0A7D9JM50_PARCT</name>
<reference evidence="1" key="1">
    <citation type="submission" date="2020-04" db="EMBL/GenBank/DDBJ databases">
        <authorList>
            <person name="Alioto T."/>
            <person name="Alioto T."/>
            <person name="Gomez Garrido J."/>
        </authorList>
    </citation>
    <scope>NUCLEOTIDE SEQUENCE</scope>
    <source>
        <strain evidence="1">A484AB</strain>
    </source>
</reference>
<dbReference type="AlphaFoldDB" id="A0A7D9JM50"/>
<sequence length="85" mass="9855">MGKHIAMMSFRGRMRKQLDEDIQVFGYNLEVLLRRAHAVPKIGEGDRGTLLKQQFWQLGSNFGSCYKGEIQLLQRELLQRPFGIC</sequence>
<gene>
    <name evidence="1" type="ORF">PACLA_8A071636</name>
</gene>
<organism evidence="1 2">
    <name type="scientific">Paramuricea clavata</name>
    <name type="common">Red gorgonian</name>
    <name type="synonym">Violescent sea-whip</name>
    <dbReference type="NCBI Taxonomy" id="317549"/>
    <lineage>
        <taxon>Eukaryota</taxon>
        <taxon>Metazoa</taxon>
        <taxon>Cnidaria</taxon>
        <taxon>Anthozoa</taxon>
        <taxon>Octocorallia</taxon>
        <taxon>Malacalcyonacea</taxon>
        <taxon>Plexauridae</taxon>
        <taxon>Paramuricea</taxon>
    </lineage>
</organism>
<dbReference type="Proteomes" id="UP001152795">
    <property type="component" value="Unassembled WGS sequence"/>
</dbReference>